<accession>A0A5B0RK09</accession>
<sequence length="108" mass="12316">MQSDPSESKGSLPRNGALRQLQIDLRSSHLHAIWWAGSIIRCPRALAPTPTHTTTRSTKTLRGKLFLRRVLVFHPFGQLNTCSGVPWPRMKWRDYVDSICIASFTLWS</sequence>
<evidence type="ECO:0000313" key="2">
    <source>
        <dbReference type="Proteomes" id="UP000325313"/>
    </source>
</evidence>
<protein>
    <submittedName>
        <fullName evidence="1">Uncharacterized protein</fullName>
    </submittedName>
</protein>
<organism evidence="1 2">
    <name type="scientific">Puccinia graminis f. sp. tritici</name>
    <dbReference type="NCBI Taxonomy" id="56615"/>
    <lineage>
        <taxon>Eukaryota</taxon>
        <taxon>Fungi</taxon>
        <taxon>Dikarya</taxon>
        <taxon>Basidiomycota</taxon>
        <taxon>Pucciniomycotina</taxon>
        <taxon>Pucciniomycetes</taxon>
        <taxon>Pucciniales</taxon>
        <taxon>Pucciniaceae</taxon>
        <taxon>Puccinia</taxon>
    </lineage>
</organism>
<dbReference type="EMBL" id="VDEP01000172">
    <property type="protein sequence ID" value="KAA1126186.1"/>
    <property type="molecule type" value="Genomic_DNA"/>
</dbReference>
<reference evidence="1 2" key="1">
    <citation type="submission" date="2019-05" db="EMBL/GenBank/DDBJ databases">
        <title>Emergence of the Ug99 lineage of the wheat stem rust pathogen through somatic hybridization.</title>
        <authorList>
            <person name="Li F."/>
            <person name="Upadhyaya N.M."/>
            <person name="Sperschneider J."/>
            <person name="Matny O."/>
            <person name="Nguyen-Phuc H."/>
            <person name="Mago R."/>
            <person name="Raley C."/>
            <person name="Miller M.E."/>
            <person name="Silverstein K.A.T."/>
            <person name="Henningsen E."/>
            <person name="Hirsch C.D."/>
            <person name="Visser B."/>
            <person name="Pretorius Z.A."/>
            <person name="Steffenson B.J."/>
            <person name="Schwessinger B."/>
            <person name="Dodds P.N."/>
            <person name="Figueroa M."/>
        </authorList>
    </citation>
    <scope>NUCLEOTIDE SEQUENCE [LARGE SCALE GENOMIC DNA]</scope>
    <source>
        <strain evidence="1 2">Ug99</strain>
    </source>
</reference>
<proteinExistence type="predicted"/>
<name>A0A5B0RK09_PUCGR</name>
<dbReference type="Proteomes" id="UP000325313">
    <property type="component" value="Unassembled WGS sequence"/>
</dbReference>
<dbReference type="AlphaFoldDB" id="A0A5B0RK09"/>
<evidence type="ECO:0000313" key="1">
    <source>
        <dbReference type="EMBL" id="KAA1126186.1"/>
    </source>
</evidence>
<gene>
    <name evidence="1" type="ORF">PGTUg99_009201</name>
</gene>
<comment type="caution">
    <text evidence="1">The sequence shown here is derived from an EMBL/GenBank/DDBJ whole genome shotgun (WGS) entry which is preliminary data.</text>
</comment>